<keyword evidence="5 7" id="KW-0418">Kinase</keyword>
<dbReference type="Proteomes" id="UP000464912">
    <property type="component" value="Chromosome"/>
</dbReference>
<keyword evidence="8" id="KW-1185">Reference proteome</keyword>
<reference evidence="7 8" key="1">
    <citation type="journal article" date="2020" name="MBio">
        <title>Erratum for Teymournejad et al., 'Isolation and Molecular Analysis of a Novel Neorickettsia Species That Causes Potomac Horse Fever'.</title>
        <authorList>
            <person name="Teymournejad O."/>
            <person name="Lin M."/>
            <person name="Bekebrede H."/>
            <person name="Kamr A."/>
            <person name="Toribio R.E."/>
            <person name="Arroyo L.G."/>
            <person name="Baird J.D."/>
            <person name="Rikihisa Y."/>
        </authorList>
    </citation>
    <scope>NUCLEOTIDE SEQUENCE [LARGE SCALE GENOMIC DNA]</scope>
    <source>
        <strain evidence="7 8">Fin17</strain>
    </source>
</reference>
<dbReference type="KEGG" id="nef:GP480_01250"/>
<comment type="pathway">
    <text evidence="5">Cofactor biosynthesis; coenzyme A biosynthesis; CoA from (R)-pantothenate: step 5/5.</text>
</comment>
<reference evidence="7 8" key="2">
    <citation type="journal article" date="2020" name="MBio">
        <title>Isolation and Molecular Analysis of a Novel Neorickettsia Species That Causes Potomac Horse Fever.</title>
        <authorList>
            <person name="Teymournejad O."/>
            <person name="Lin M."/>
            <person name="Bekebrede H."/>
            <person name="Kamr A."/>
            <person name="Toribio R.E."/>
            <person name="Arroyo L.G."/>
            <person name="Baird J.D."/>
            <person name="Rikihisa Y."/>
        </authorList>
    </citation>
    <scope>NUCLEOTIDE SEQUENCE [LARGE SCALE GENOMIC DNA]</scope>
    <source>
        <strain evidence="7 8">Fin17</strain>
    </source>
</reference>
<dbReference type="InterPro" id="IPR001977">
    <property type="entry name" value="Depp_CoAkinase"/>
</dbReference>
<evidence type="ECO:0000256" key="2">
    <source>
        <dbReference type="ARBA" id="ARBA00022741"/>
    </source>
</evidence>
<dbReference type="Pfam" id="PF01121">
    <property type="entry name" value="CoaE"/>
    <property type="match status" value="1"/>
</dbReference>
<evidence type="ECO:0000256" key="1">
    <source>
        <dbReference type="ARBA" id="ARBA00009018"/>
    </source>
</evidence>
<dbReference type="EC" id="2.7.1.24" evidence="5 6"/>
<dbReference type="CDD" id="cd02022">
    <property type="entry name" value="DPCK"/>
    <property type="match status" value="1"/>
</dbReference>
<evidence type="ECO:0000313" key="8">
    <source>
        <dbReference type="Proteomes" id="UP000464912"/>
    </source>
</evidence>
<dbReference type="GO" id="GO:0005524">
    <property type="term" value="F:ATP binding"/>
    <property type="evidence" value="ECO:0007669"/>
    <property type="project" value="UniProtKB-UniRule"/>
</dbReference>
<dbReference type="Gene3D" id="3.40.50.300">
    <property type="entry name" value="P-loop containing nucleotide triphosphate hydrolases"/>
    <property type="match status" value="1"/>
</dbReference>
<dbReference type="HAMAP" id="MF_00376">
    <property type="entry name" value="Dephospho_CoA_kinase"/>
    <property type="match status" value="1"/>
</dbReference>
<proteinExistence type="inferred from homology"/>
<dbReference type="AlphaFoldDB" id="A0A6P1GBL3"/>
<evidence type="ECO:0000313" key="7">
    <source>
        <dbReference type="EMBL" id="QHD65564.1"/>
    </source>
</evidence>
<dbReference type="UniPathway" id="UPA00241">
    <property type="reaction ID" value="UER00356"/>
</dbReference>
<dbReference type="NCBIfam" id="TIGR00152">
    <property type="entry name" value="dephospho-CoA kinase"/>
    <property type="match status" value="1"/>
</dbReference>
<comment type="catalytic activity">
    <reaction evidence="5">
        <text>3'-dephospho-CoA + ATP = ADP + CoA + H(+)</text>
        <dbReference type="Rhea" id="RHEA:18245"/>
        <dbReference type="ChEBI" id="CHEBI:15378"/>
        <dbReference type="ChEBI" id="CHEBI:30616"/>
        <dbReference type="ChEBI" id="CHEBI:57287"/>
        <dbReference type="ChEBI" id="CHEBI:57328"/>
        <dbReference type="ChEBI" id="CHEBI:456216"/>
        <dbReference type="EC" id="2.7.1.24"/>
    </reaction>
</comment>
<evidence type="ECO:0000256" key="6">
    <source>
        <dbReference type="NCBIfam" id="TIGR00152"/>
    </source>
</evidence>
<evidence type="ECO:0000256" key="5">
    <source>
        <dbReference type="HAMAP-Rule" id="MF_00376"/>
    </source>
</evidence>
<name>A0A6P1GBL3_9RICK</name>
<dbReference type="RefSeq" id="WP_160096082.1">
    <property type="nucleotide sequence ID" value="NZ_CP047224.1"/>
</dbReference>
<dbReference type="SUPFAM" id="SSF52540">
    <property type="entry name" value="P-loop containing nucleoside triphosphate hydrolases"/>
    <property type="match status" value="1"/>
</dbReference>
<accession>A0A6P1GBL3</accession>
<dbReference type="GO" id="GO:0015937">
    <property type="term" value="P:coenzyme A biosynthetic process"/>
    <property type="evidence" value="ECO:0007669"/>
    <property type="project" value="UniProtKB-UniRule"/>
</dbReference>
<comment type="similarity">
    <text evidence="1 5">Belongs to the CoaE family.</text>
</comment>
<sequence>MKAIGVTGRMASGKTYFSSILSRLLRCTVFDADKVVHTLYRENVTLIRTINDILGCRNNQREVNRTQLLSCIIEQPNLLEKIEQIVHPIVREKMYAFIKLCRRRRMSTIILDLPLLFRIGADKLCESIFFLQTSEGLRSTRLKQRCHHSTKLDALCKIKFLQRDKCGRRVIVISSGLAKYELYKYTQFVRTKRKPTTLEQWCS</sequence>
<keyword evidence="5" id="KW-0963">Cytoplasm</keyword>
<keyword evidence="3 5" id="KW-0067">ATP-binding</keyword>
<gene>
    <name evidence="5 7" type="primary">coaE</name>
    <name evidence="7" type="ORF">GP480_01250</name>
</gene>
<feature type="binding site" evidence="5">
    <location>
        <begin position="11"/>
        <end position="16"/>
    </location>
    <ligand>
        <name>ATP</name>
        <dbReference type="ChEBI" id="CHEBI:30616"/>
    </ligand>
</feature>
<keyword evidence="5 7" id="KW-0808">Transferase</keyword>
<dbReference type="PROSITE" id="PS51219">
    <property type="entry name" value="DPCK"/>
    <property type="match status" value="1"/>
</dbReference>
<comment type="function">
    <text evidence="5">Catalyzes the phosphorylation of the 3'-hydroxyl group of dephosphocoenzyme A to form coenzyme A.</text>
</comment>
<dbReference type="GO" id="GO:0004140">
    <property type="term" value="F:dephospho-CoA kinase activity"/>
    <property type="evidence" value="ECO:0007669"/>
    <property type="project" value="UniProtKB-UniRule"/>
</dbReference>
<evidence type="ECO:0000256" key="4">
    <source>
        <dbReference type="ARBA" id="ARBA00022993"/>
    </source>
</evidence>
<keyword evidence="2 5" id="KW-0547">Nucleotide-binding</keyword>
<protein>
    <recommendedName>
        <fullName evidence="5 6">Dephospho-CoA kinase</fullName>
        <ecNumber evidence="5 6">2.7.1.24</ecNumber>
    </recommendedName>
    <alternativeName>
        <fullName evidence="5">Dephosphocoenzyme A kinase</fullName>
    </alternativeName>
</protein>
<organism evidence="7 8">
    <name type="scientific">Neorickettsia findlayensis</name>
    <dbReference type="NCBI Taxonomy" id="2686014"/>
    <lineage>
        <taxon>Bacteria</taxon>
        <taxon>Pseudomonadati</taxon>
        <taxon>Pseudomonadota</taxon>
        <taxon>Alphaproteobacteria</taxon>
        <taxon>Rickettsiales</taxon>
        <taxon>Anaplasmataceae</taxon>
        <taxon>Neorickettsia</taxon>
    </lineage>
</organism>
<dbReference type="EMBL" id="CP047224">
    <property type="protein sequence ID" value="QHD65564.1"/>
    <property type="molecule type" value="Genomic_DNA"/>
</dbReference>
<dbReference type="GO" id="GO:0005737">
    <property type="term" value="C:cytoplasm"/>
    <property type="evidence" value="ECO:0007669"/>
    <property type="project" value="UniProtKB-SubCell"/>
</dbReference>
<evidence type="ECO:0000256" key="3">
    <source>
        <dbReference type="ARBA" id="ARBA00022840"/>
    </source>
</evidence>
<keyword evidence="4 5" id="KW-0173">Coenzyme A biosynthesis</keyword>
<comment type="subcellular location">
    <subcellularLocation>
        <location evidence="5">Cytoplasm</location>
    </subcellularLocation>
</comment>
<dbReference type="InterPro" id="IPR027417">
    <property type="entry name" value="P-loop_NTPase"/>
</dbReference>